<gene>
    <name evidence="1" type="ORF">FDG2_0656</name>
</gene>
<evidence type="ECO:0000313" key="2">
    <source>
        <dbReference type="Proteomes" id="UP000199013"/>
    </source>
</evidence>
<name>A0A1C3NU32_9ACTN</name>
<dbReference type="AlphaFoldDB" id="A0A1C3NU32"/>
<accession>A0A1C3NU32</accession>
<evidence type="ECO:0000313" key="1">
    <source>
        <dbReference type="EMBL" id="SBW18416.1"/>
    </source>
</evidence>
<dbReference type="EMBL" id="FLUV01000259">
    <property type="protein sequence ID" value="SBW18416.1"/>
    <property type="molecule type" value="Genomic_DNA"/>
</dbReference>
<organism evidence="1 2">
    <name type="scientific">Candidatus Protofrankia californiensis</name>
    <dbReference type="NCBI Taxonomy" id="1839754"/>
    <lineage>
        <taxon>Bacteria</taxon>
        <taxon>Bacillati</taxon>
        <taxon>Actinomycetota</taxon>
        <taxon>Actinomycetes</taxon>
        <taxon>Frankiales</taxon>
        <taxon>Frankiaceae</taxon>
        <taxon>Protofrankia</taxon>
    </lineage>
</organism>
<keyword evidence="2" id="KW-1185">Reference proteome</keyword>
<dbReference type="Proteomes" id="UP000199013">
    <property type="component" value="Unassembled WGS sequence"/>
</dbReference>
<reference evidence="2" key="1">
    <citation type="submission" date="2016-02" db="EMBL/GenBank/DDBJ databases">
        <authorList>
            <person name="Wibberg D."/>
        </authorList>
    </citation>
    <scope>NUCLEOTIDE SEQUENCE [LARGE SCALE GENOMIC DNA]</scope>
</reference>
<sequence length="110" mass="11848">MIEESRVWVVDWGWPAQGAGWVDAAFMVIRLVGAGHPPQLAEQWAAGLACWAGVTDDGLSAFASHVAGLWSVRAMQAGTRAAQNRAAMARRYAIWRLSGPAADRTAWSGR</sequence>
<protein>
    <recommendedName>
        <fullName evidence="3">Aminoglycoside phosphotransferase</fullName>
    </recommendedName>
</protein>
<proteinExistence type="predicted"/>
<evidence type="ECO:0008006" key="3">
    <source>
        <dbReference type="Google" id="ProtNLM"/>
    </source>
</evidence>